<dbReference type="InterPro" id="IPR000160">
    <property type="entry name" value="GGDEF_dom"/>
</dbReference>
<evidence type="ECO:0000259" key="4">
    <source>
        <dbReference type="PROSITE" id="PS50887"/>
    </source>
</evidence>
<name>A0ABN0K1F2_9GAMM</name>
<keyword evidence="3" id="KW-0472">Membrane</keyword>
<organism evidence="5 6">
    <name type="scientific">Acinetobacter soli NIPH 2899</name>
    <dbReference type="NCBI Taxonomy" id="1217677"/>
    <lineage>
        <taxon>Bacteria</taxon>
        <taxon>Pseudomonadati</taxon>
        <taxon>Pseudomonadota</taxon>
        <taxon>Gammaproteobacteria</taxon>
        <taxon>Moraxellales</taxon>
        <taxon>Moraxellaceae</taxon>
        <taxon>Acinetobacter</taxon>
    </lineage>
</organism>
<gene>
    <name evidence="5" type="ORF">F950_01064</name>
</gene>
<dbReference type="PANTHER" id="PTHR45138:SF9">
    <property type="entry name" value="DIGUANYLATE CYCLASE DGCM-RELATED"/>
    <property type="match status" value="1"/>
</dbReference>
<dbReference type="SUPFAM" id="SSF55073">
    <property type="entry name" value="Nucleotide cyclase"/>
    <property type="match status" value="1"/>
</dbReference>
<dbReference type="CDD" id="cd01949">
    <property type="entry name" value="GGDEF"/>
    <property type="match status" value="1"/>
</dbReference>
<protein>
    <recommendedName>
        <fullName evidence="1">diguanylate cyclase</fullName>
        <ecNumber evidence="1">2.7.7.65</ecNumber>
    </recommendedName>
</protein>
<sequence>MKSKKIDPQRQIVFTSTKANSSIRHRLFFFVFILILCFLVIAIPLILSSYKQYQQSNDALIEIKLLKALSEGANHISKERAFANKLMSSPPEQIDQRRAQLLDYRAQVNQSLNTTIQLLRSNDNKEIADYLITKAQPNLNLARLSVDRYAQTQPEQKSFQQYDRAVKQMFNAWDYYREALKMKIINSNQQDDELFRNMILILLVSDLRDQSGRVASNIIASISYQQQIPEENRARSLQTQYQALYLWKMIDTLQTQYPRTAEYNYLYHQVKIQFLDQGIGLVSGLIQESDRKQPYSLTATQLTEHLVKKFSAIIELQSYLVKETLDEATKQQAEAKQKFITTVILSLLSLLVSVLTLHYIERYILSPLIQAREEVLHLFDPRTLLRQKPKSKRVHGEFVELFDAIARLRDVLVEKDKLELKLRKIAHTDTLSGVANRKALNAYLGARTAPWSDLCLIILDIDFFKEINDQHGHIAGDHVIQAVARQLMAHESKFDLVVRYGGDEFLLLIERIARNDALDVAEMIRAQIEVISIELQIDVSVSMGVAVGAENWLTLFQKADTALLQSKAKGKNRVEAALS</sequence>
<reference evidence="5 6" key="1">
    <citation type="submission" date="2013-02" db="EMBL/GenBank/DDBJ databases">
        <title>The Genome Sequence of Acinetobacter soli NIPH 2899.</title>
        <authorList>
            <consortium name="The Broad Institute Genome Sequencing Platform"/>
            <consortium name="The Broad Institute Genome Sequencing Center for Infectious Disease"/>
            <person name="Cerqueira G."/>
            <person name="Feldgarden M."/>
            <person name="Courvalin P."/>
            <person name="Perichon B."/>
            <person name="Grillot-Courvalin C."/>
            <person name="Clermont D."/>
            <person name="Rocha E."/>
            <person name="Yoon E.-J."/>
            <person name="Nemec A."/>
            <person name="Walker B."/>
            <person name="Young S.K."/>
            <person name="Zeng Q."/>
            <person name="Gargeya S."/>
            <person name="Fitzgerald M."/>
            <person name="Haas B."/>
            <person name="Abouelleil A."/>
            <person name="Alvarado L."/>
            <person name="Arachchi H.M."/>
            <person name="Berlin A.M."/>
            <person name="Chapman S.B."/>
            <person name="Dewar J."/>
            <person name="Goldberg J."/>
            <person name="Griggs A."/>
            <person name="Gujja S."/>
            <person name="Hansen M."/>
            <person name="Howarth C."/>
            <person name="Imamovic A."/>
            <person name="Larimer J."/>
            <person name="McCowan C."/>
            <person name="Murphy C."/>
            <person name="Neiman D."/>
            <person name="Pearson M."/>
            <person name="Priest M."/>
            <person name="Roberts A."/>
            <person name="Saif S."/>
            <person name="Shea T."/>
            <person name="Sisk P."/>
            <person name="Sykes S."/>
            <person name="Wortman J."/>
            <person name="Nusbaum C."/>
            <person name="Birren B."/>
        </authorList>
    </citation>
    <scope>NUCLEOTIDE SEQUENCE [LARGE SCALE GENOMIC DNA]</scope>
    <source>
        <strain evidence="5 6">NIPH 2899</strain>
    </source>
</reference>
<feature type="domain" description="GGDEF" evidence="4">
    <location>
        <begin position="452"/>
        <end position="579"/>
    </location>
</feature>
<dbReference type="InterPro" id="IPR043128">
    <property type="entry name" value="Rev_trsase/Diguanyl_cyclase"/>
</dbReference>
<keyword evidence="3" id="KW-1133">Transmembrane helix</keyword>
<dbReference type="PANTHER" id="PTHR45138">
    <property type="entry name" value="REGULATORY COMPONENTS OF SENSORY TRANSDUCTION SYSTEM"/>
    <property type="match status" value="1"/>
</dbReference>
<evidence type="ECO:0000256" key="3">
    <source>
        <dbReference type="SAM" id="Phobius"/>
    </source>
</evidence>
<dbReference type="Proteomes" id="UP000018433">
    <property type="component" value="Unassembled WGS sequence"/>
</dbReference>
<evidence type="ECO:0000256" key="2">
    <source>
        <dbReference type="ARBA" id="ARBA00034247"/>
    </source>
</evidence>
<keyword evidence="6" id="KW-1185">Reference proteome</keyword>
<dbReference type="Gene3D" id="3.30.70.270">
    <property type="match status" value="1"/>
</dbReference>
<evidence type="ECO:0000256" key="1">
    <source>
        <dbReference type="ARBA" id="ARBA00012528"/>
    </source>
</evidence>
<accession>A0ABN0K1F2</accession>
<dbReference type="NCBIfam" id="TIGR00254">
    <property type="entry name" value="GGDEF"/>
    <property type="match status" value="1"/>
</dbReference>
<dbReference type="EMBL" id="APPV01000006">
    <property type="protein sequence ID" value="ENV61781.1"/>
    <property type="molecule type" value="Genomic_DNA"/>
</dbReference>
<evidence type="ECO:0000313" key="5">
    <source>
        <dbReference type="EMBL" id="ENV61781.1"/>
    </source>
</evidence>
<dbReference type="SMART" id="SM00267">
    <property type="entry name" value="GGDEF"/>
    <property type="match status" value="1"/>
</dbReference>
<proteinExistence type="predicted"/>
<feature type="transmembrane region" description="Helical" evidence="3">
    <location>
        <begin position="27"/>
        <end position="47"/>
    </location>
</feature>
<dbReference type="InterPro" id="IPR029787">
    <property type="entry name" value="Nucleotide_cyclase"/>
</dbReference>
<dbReference type="PROSITE" id="PS50887">
    <property type="entry name" value="GGDEF"/>
    <property type="match status" value="1"/>
</dbReference>
<keyword evidence="3" id="KW-0812">Transmembrane</keyword>
<dbReference type="EC" id="2.7.7.65" evidence="1"/>
<evidence type="ECO:0000313" key="6">
    <source>
        <dbReference type="Proteomes" id="UP000018433"/>
    </source>
</evidence>
<dbReference type="InterPro" id="IPR050469">
    <property type="entry name" value="Diguanylate_Cyclase"/>
</dbReference>
<dbReference type="Pfam" id="PF00990">
    <property type="entry name" value="GGDEF"/>
    <property type="match status" value="1"/>
</dbReference>
<comment type="caution">
    <text evidence="5">The sequence shown here is derived from an EMBL/GenBank/DDBJ whole genome shotgun (WGS) entry which is preliminary data.</text>
</comment>
<comment type="catalytic activity">
    <reaction evidence="2">
        <text>2 GTP = 3',3'-c-di-GMP + 2 diphosphate</text>
        <dbReference type="Rhea" id="RHEA:24898"/>
        <dbReference type="ChEBI" id="CHEBI:33019"/>
        <dbReference type="ChEBI" id="CHEBI:37565"/>
        <dbReference type="ChEBI" id="CHEBI:58805"/>
        <dbReference type="EC" id="2.7.7.65"/>
    </reaction>
</comment>